<evidence type="ECO:0000256" key="7">
    <source>
        <dbReference type="ARBA" id="ARBA00023277"/>
    </source>
</evidence>
<dbReference type="InterPro" id="IPR011330">
    <property type="entry name" value="Glyco_hydro/deAcase_b/a-brl"/>
</dbReference>
<dbReference type="PANTHER" id="PTHR10587:SF135">
    <property type="entry name" value="CHITIN DEACETYLASE 3"/>
    <property type="match status" value="1"/>
</dbReference>
<evidence type="ECO:0000256" key="3">
    <source>
        <dbReference type="ARBA" id="ARBA00022475"/>
    </source>
</evidence>
<evidence type="ECO:0000256" key="13">
    <source>
        <dbReference type="ARBA" id="ARBA00048494"/>
    </source>
</evidence>
<accession>A0A5C3QG42</accession>
<reference evidence="16 17" key="1">
    <citation type="journal article" date="2019" name="Nat. Ecol. Evol.">
        <title>Megaphylogeny resolves global patterns of mushroom evolution.</title>
        <authorList>
            <person name="Varga T."/>
            <person name="Krizsan K."/>
            <person name="Foldi C."/>
            <person name="Dima B."/>
            <person name="Sanchez-Garcia M."/>
            <person name="Sanchez-Ramirez S."/>
            <person name="Szollosi G.J."/>
            <person name="Szarkandi J.G."/>
            <person name="Papp V."/>
            <person name="Albert L."/>
            <person name="Andreopoulos W."/>
            <person name="Angelini C."/>
            <person name="Antonin V."/>
            <person name="Barry K.W."/>
            <person name="Bougher N.L."/>
            <person name="Buchanan P."/>
            <person name="Buyck B."/>
            <person name="Bense V."/>
            <person name="Catcheside P."/>
            <person name="Chovatia M."/>
            <person name="Cooper J."/>
            <person name="Damon W."/>
            <person name="Desjardin D."/>
            <person name="Finy P."/>
            <person name="Geml J."/>
            <person name="Haridas S."/>
            <person name="Hughes K."/>
            <person name="Justo A."/>
            <person name="Karasinski D."/>
            <person name="Kautmanova I."/>
            <person name="Kiss B."/>
            <person name="Kocsube S."/>
            <person name="Kotiranta H."/>
            <person name="LaButti K.M."/>
            <person name="Lechner B.E."/>
            <person name="Liimatainen K."/>
            <person name="Lipzen A."/>
            <person name="Lukacs Z."/>
            <person name="Mihaltcheva S."/>
            <person name="Morgado L.N."/>
            <person name="Niskanen T."/>
            <person name="Noordeloos M.E."/>
            <person name="Ohm R.A."/>
            <person name="Ortiz-Santana B."/>
            <person name="Ovrebo C."/>
            <person name="Racz N."/>
            <person name="Riley R."/>
            <person name="Savchenko A."/>
            <person name="Shiryaev A."/>
            <person name="Soop K."/>
            <person name="Spirin V."/>
            <person name="Szebenyi C."/>
            <person name="Tomsovsky M."/>
            <person name="Tulloss R.E."/>
            <person name="Uehling J."/>
            <person name="Grigoriev I.V."/>
            <person name="Vagvolgyi C."/>
            <person name="Papp T."/>
            <person name="Martin F.M."/>
            <person name="Miettinen O."/>
            <person name="Hibbett D.S."/>
            <person name="Nagy L.G."/>
        </authorList>
    </citation>
    <scope>NUCLEOTIDE SEQUENCE [LARGE SCALE GENOMIC DNA]</scope>
    <source>
        <strain evidence="16 17">CBS 309.79</strain>
    </source>
</reference>
<dbReference type="OrthoDB" id="407355at2759"/>
<dbReference type="EC" id="3.5.1.41" evidence="12"/>
<dbReference type="GO" id="GO:0009272">
    <property type="term" value="P:fungal-type cell wall biogenesis"/>
    <property type="evidence" value="ECO:0007669"/>
    <property type="project" value="UniProtKB-ARBA"/>
</dbReference>
<feature type="domain" description="NodB homology" evidence="15">
    <location>
        <begin position="144"/>
        <end position="334"/>
    </location>
</feature>
<comment type="subcellular location">
    <subcellularLocation>
        <location evidence="2">Cell membrane</location>
        <topology evidence="2">Lipid-anchor</topology>
        <topology evidence="2">GPI-anchor</topology>
    </subcellularLocation>
</comment>
<keyword evidence="4" id="KW-0336">GPI-anchor</keyword>
<evidence type="ECO:0000256" key="5">
    <source>
        <dbReference type="ARBA" id="ARBA00023024"/>
    </source>
</evidence>
<keyword evidence="10" id="KW-0961">Cell wall biogenesis/degradation</keyword>
<evidence type="ECO:0000256" key="11">
    <source>
        <dbReference type="ARBA" id="ARBA00023326"/>
    </source>
</evidence>
<feature type="region of interest" description="Disordered" evidence="14">
    <location>
        <begin position="368"/>
        <end position="437"/>
    </location>
</feature>
<evidence type="ECO:0000256" key="10">
    <source>
        <dbReference type="ARBA" id="ARBA00023316"/>
    </source>
</evidence>
<evidence type="ECO:0000256" key="9">
    <source>
        <dbReference type="ARBA" id="ARBA00023288"/>
    </source>
</evidence>
<keyword evidence="5" id="KW-0146">Chitin degradation</keyword>
<keyword evidence="4" id="KW-0325">Glycoprotein</keyword>
<evidence type="ECO:0000256" key="4">
    <source>
        <dbReference type="ARBA" id="ARBA00022622"/>
    </source>
</evidence>
<dbReference type="InterPro" id="IPR002509">
    <property type="entry name" value="NODB_dom"/>
</dbReference>
<dbReference type="Gene3D" id="3.20.20.370">
    <property type="entry name" value="Glycoside hydrolase/deacetylase"/>
    <property type="match status" value="1"/>
</dbReference>
<dbReference type="GO" id="GO:0071555">
    <property type="term" value="P:cell wall organization"/>
    <property type="evidence" value="ECO:0007669"/>
    <property type="project" value="UniProtKB-KW"/>
</dbReference>
<dbReference type="GO" id="GO:0098552">
    <property type="term" value="C:side of membrane"/>
    <property type="evidence" value="ECO:0007669"/>
    <property type="project" value="UniProtKB-KW"/>
</dbReference>
<keyword evidence="3" id="KW-1003">Cell membrane</keyword>
<evidence type="ECO:0000259" key="15">
    <source>
        <dbReference type="PROSITE" id="PS51677"/>
    </source>
</evidence>
<sequence length="455" mass="49649">MALSISTVSASVLGTQHSRTRHARTARTLSKRWFHDDESHPVHEMFRRGDRKNDGQTYPAVGSPEWTALFPSDEPDASQMPQAWKDALKAAVDAGKIPDIPQTTVDPDDEQPVYPAGVDPMRPEICNWGSGCKQPEDIWNGLDGHFAVNFDDGPYDEGSATLYDFLAAREPRIPTTHFLVGRHIRNLPDIFSRLVTELDVDVAVHSYTHRQLTLLSNEDVLAELAWTMEIIRQSTGGRIPKFWRPPTGDADNRIRAIAKEVLGMEMIMWNANTDDYSIAMGQTTVAAVTAKFSDWAEGPKSPGLIVLEHETSNTSVQLFIDAVPVLEAAGWKWASVAQITEGHVDPHGAYLNVDDDGYVSAGVVSELSGYDDSDADEPSSGTDSTAGNEVAGSDETTSPPKEADRDGSETTNPPKGVDQDDKNLKTTPEESSALSVTSSTRILVSAFVVGAFWNL</sequence>
<evidence type="ECO:0000256" key="12">
    <source>
        <dbReference type="ARBA" id="ARBA00024056"/>
    </source>
</evidence>
<feature type="compositionally biased region" description="Basic and acidic residues" evidence="14">
    <location>
        <begin position="417"/>
        <end position="428"/>
    </location>
</feature>
<dbReference type="PROSITE" id="PS51677">
    <property type="entry name" value="NODB"/>
    <property type="match status" value="1"/>
</dbReference>
<evidence type="ECO:0000256" key="14">
    <source>
        <dbReference type="SAM" id="MobiDB-lite"/>
    </source>
</evidence>
<gene>
    <name evidence="16" type="ORF">BDV98DRAFT_509621</name>
</gene>
<dbReference type="InterPro" id="IPR050248">
    <property type="entry name" value="Polysacc_deacetylase_ArnD"/>
</dbReference>
<keyword evidence="11" id="KW-0624">Polysaccharide degradation</keyword>
<evidence type="ECO:0000256" key="1">
    <source>
        <dbReference type="ARBA" id="ARBA00001941"/>
    </source>
</evidence>
<evidence type="ECO:0000256" key="2">
    <source>
        <dbReference type="ARBA" id="ARBA00004609"/>
    </source>
</evidence>
<dbReference type="AlphaFoldDB" id="A0A5C3QG42"/>
<keyword evidence="6" id="KW-0472">Membrane</keyword>
<evidence type="ECO:0000256" key="8">
    <source>
        <dbReference type="ARBA" id="ARBA00023285"/>
    </source>
</evidence>
<keyword evidence="9" id="KW-0449">Lipoprotein</keyword>
<dbReference type="PANTHER" id="PTHR10587">
    <property type="entry name" value="GLYCOSYL TRANSFERASE-RELATED"/>
    <property type="match status" value="1"/>
</dbReference>
<dbReference type="GO" id="GO:0005886">
    <property type="term" value="C:plasma membrane"/>
    <property type="evidence" value="ECO:0007669"/>
    <property type="project" value="UniProtKB-SubCell"/>
</dbReference>
<comment type="catalytic activity">
    <reaction evidence="13">
        <text>[(1-&gt;4)-N-acetyl-beta-D-glucosaminyl](n) + n H2O = chitosan + n acetate</text>
        <dbReference type="Rhea" id="RHEA:10464"/>
        <dbReference type="Rhea" id="RHEA-COMP:9593"/>
        <dbReference type="Rhea" id="RHEA-COMP:9597"/>
        <dbReference type="ChEBI" id="CHEBI:15377"/>
        <dbReference type="ChEBI" id="CHEBI:17029"/>
        <dbReference type="ChEBI" id="CHEBI:30089"/>
        <dbReference type="ChEBI" id="CHEBI:57704"/>
        <dbReference type="EC" id="3.5.1.41"/>
    </reaction>
    <physiologicalReaction direction="left-to-right" evidence="13">
        <dbReference type="Rhea" id="RHEA:10465"/>
    </physiologicalReaction>
</comment>
<dbReference type="Pfam" id="PF01522">
    <property type="entry name" value="Polysacc_deac_1"/>
    <property type="match status" value="1"/>
</dbReference>
<dbReference type="SUPFAM" id="SSF88713">
    <property type="entry name" value="Glycoside hydrolase/deacetylase"/>
    <property type="match status" value="1"/>
</dbReference>
<evidence type="ECO:0000313" key="16">
    <source>
        <dbReference type="EMBL" id="TFL00110.1"/>
    </source>
</evidence>
<keyword evidence="17" id="KW-1185">Reference proteome</keyword>
<dbReference type="EMBL" id="ML178830">
    <property type="protein sequence ID" value="TFL00110.1"/>
    <property type="molecule type" value="Genomic_DNA"/>
</dbReference>
<organism evidence="16 17">
    <name type="scientific">Pterulicium gracile</name>
    <dbReference type="NCBI Taxonomy" id="1884261"/>
    <lineage>
        <taxon>Eukaryota</taxon>
        <taxon>Fungi</taxon>
        <taxon>Dikarya</taxon>
        <taxon>Basidiomycota</taxon>
        <taxon>Agaricomycotina</taxon>
        <taxon>Agaricomycetes</taxon>
        <taxon>Agaricomycetidae</taxon>
        <taxon>Agaricales</taxon>
        <taxon>Pleurotineae</taxon>
        <taxon>Pterulaceae</taxon>
        <taxon>Pterulicium</taxon>
    </lineage>
</organism>
<keyword evidence="8" id="KW-0170">Cobalt</keyword>
<comment type="cofactor">
    <cofactor evidence="1">
        <name>Co(2+)</name>
        <dbReference type="ChEBI" id="CHEBI:48828"/>
    </cofactor>
</comment>
<dbReference type="GO" id="GO:0004099">
    <property type="term" value="F:chitin deacetylase activity"/>
    <property type="evidence" value="ECO:0007669"/>
    <property type="project" value="UniProtKB-EC"/>
</dbReference>
<protein>
    <recommendedName>
        <fullName evidence="12">chitin deacetylase</fullName>
        <ecNumber evidence="12">3.5.1.41</ecNumber>
    </recommendedName>
</protein>
<evidence type="ECO:0000313" key="17">
    <source>
        <dbReference type="Proteomes" id="UP000305067"/>
    </source>
</evidence>
<dbReference type="STRING" id="1884261.A0A5C3QG42"/>
<dbReference type="GO" id="GO:0000272">
    <property type="term" value="P:polysaccharide catabolic process"/>
    <property type="evidence" value="ECO:0007669"/>
    <property type="project" value="UniProtKB-KW"/>
</dbReference>
<dbReference type="Proteomes" id="UP000305067">
    <property type="component" value="Unassembled WGS sequence"/>
</dbReference>
<evidence type="ECO:0000256" key="6">
    <source>
        <dbReference type="ARBA" id="ARBA00023136"/>
    </source>
</evidence>
<name>A0A5C3QG42_9AGAR</name>
<dbReference type="GO" id="GO:0006032">
    <property type="term" value="P:chitin catabolic process"/>
    <property type="evidence" value="ECO:0007669"/>
    <property type="project" value="UniProtKB-KW"/>
</dbReference>
<keyword evidence="7" id="KW-0119">Carbohydrate metabolism</keyword>
<proteinExistence type="predicted"/>